<dbReference type="PANTHER" id="PTHR36838:SF4">
    <property type="entry name" value="AUXIN EFFLUX CARRIER FAMILY PROTEIN"/>
    <property type="match status" value="1"/>
</dbReference>
<dbReference type="GO" id="GO:0055085">
    <property type="term" value="P:transmembrane transport"/>
    <property type="evidence" value="ECO:0007669"/>
    <property type="project" value="InterPro"/>
</dbReference>
<evidence type="ECO:0000256" key="5">
    <source>
        <dbReference type="ARBA" id="ARBA00022692"/>
    </source>
</evidence>
<evidence type="ECO:0000256" key="7">
    <source>
        <dbReference type="ARBA" id="ARBA00023136"/>
    </source>
</evidence>
<keyword evidence="3" id="KW-0813">Transport</keyword>
<dbReference type="AlphaFoldDB" id="A0A1S7LEW1"/>
<accession>A0A1S7LEW1</accession>
<dbReference type="Gene3D" id="1.20.1530.20">
    <property type="match status" value="1"/>
</dbReference>
<feature type="transmembrane region" description="Helical" evidence="8">
    <location>
        <begin position="6"/>
        <end position="26"/>
    </location>
</feature>
<evidence type="ECO:0008006" key="10">
    <source>
        <dbReference type="Google" id="ProtNLM"/>
    </source>
</evidence>
<feature type="transmembrane region" description="Helical" evidence="8">
    <location>
        <begin position="284"/>
        <end position="307"/>
    </location>
</feature>
<evidence type="ECO:0000256" key="2">
    <source>
        <dbReference type="ARBA" id="ARBA00010145"/>
    </source>
</evidence>
<keyword evidence="7 8" id="KW-0472">Membrane</keyword>
<protein>
    <recommendedName>
        <fullName evidence="10">Transporter</fullName>
    </recommendedName>
</protein>
<evidence type="ECO:0000256" key="1">
    <source>
        <dbReference type="ARBA" id="ARBA00004651"/>
    </source>
</evidence>
<evidence type="ECO:0000313" key="9">
    <source>
        <dbReference type="EMBL" id="CRH05480.1"/>
    </source>
</evidence>
<name>A0A1S7LEW1_MAGMO</name>
<dbReference type="InterPro" id="IPR038770">
    <property type="entry name" value="Na+/solute_symporter_sf"/>
</dbReference>
<comment type="subcellular location">
    <subcellularLocation>
        <location evidence="1">Cell membrane</location>
        <topology evidence="1">Multi-pass membrane protein</topology>
    </subcellularLocation>
</comment>
<feature type="transmembrane region" description="Helical" evidence="8">
    <location>
        <begin position="204"/>
        <end position="225"/>
    </location>
</feature>
<comment type="similarity">
    <text evidence="2">Belongs to the auxin efflux carrier (TC 2.A.69) family.</text>
</comment>
<gene>
    <name evidence="9" type="ORF">MAGMO_1288</name>
</gene>
<keyword evidence="4" id="KW-1003">Cell membrane</keyword>
<feature type="transmembrane region" description="Helical" evidence="8">
    <location>
        <begin position="237"/>
        <end position="264"/>
    </location>
</feature>
<organism evidence="9">
    <name type="scientific">Magnetococcus massalia (strain MO-1)</name>
    <dbReference type="NCBI Taxonomy" id="451514"/>
    <lineage>
        <taxon>Bacteria</taxon>
        <taxon>Pseudomonadati</taxon>
        <taxon>Pseudomonadota</taxon>
        <taxon>Magnetococcia</taxon>
        <taxon>Magnetococcales</taxon>
        <taxon>Magnetococcaceae</taxon>
        <taxon>Magnetococcus</taxon>
    </lineage>
</organism>
<feature type="transmembrane region" description="Helical" evidence="8">
    <location>
        <begin position="171"/>
        <end position="192"/>
    </location>
</feature>
<dbReference type="PANTHER" id="PTHR36838">
    <property type="entry name" value="AUXIN EFFLUX CARRIER FAMILY PROTEIN"/>
    <property type="match status" value="1"/>
</dbReference>
<feature type="transmembrane region" description="Helical" evidence="8">
    <location>
        <begin position="127"/>
        <end position="150"/>
    </location>
</feature>
<evidence type="ECO:0000256" key="3">
    <source>
        <dbReference type="ARBA" id="ARBA00022448"/>
    </source>
</evidence>
<dbReference type="InterPro" id="IPR004776">
    <property type="entry name" value="Mem_transp_PIN-like"/>
</dbReference>
<feature type="transmembrane region" description="Helical" evidence="8">
    <location>
        <begin position="38"/>
        <end position="57"/>
    </location>
</feature>
<evidence type="ECO:0000256" key="6">
    <source>
        <dbReference type="ARBA" id="ARBA00022989"/>
    </source>
</evidence>
<dbReference type="GO" id="GO:0005886">
    <property type="term" value="C:plasma membrane"/>
    <property type="evidence" value="ECO:0007669"/>
    <property type="project" value="UniProtKB-SubCell"/>
</dbReference>
<proteinExistence type="inferred from homology"/>
<dbReference type="Pfam" id="PF03547">
    <property type="entry name" value="Mem_trans"/>
    <property type="match status" value="1"/>
</dbReference>
<keyword evidence="5 8" id="KW-0812">Transmembrane</keyword>
<feature type="transmembrane region" description="Helical" evidence="8">
    <location>
        <begin position="63"/>
        <end position="92"/>
    </location>
</feature>
<sequence length="310" mass="32463">MFAILYALGPIFLLVLLGALLRRIDFPGASFWPMAEKLTYFMLFPSLLISKLAVVSFEQVDVAALAITIVGALLAVTLLLLLMAPAFAHLFGLSGPGFTSLYQGAIRFNTYVALAAAVQLFGDAGSAHAAVTIAIMIPLINVLCITIFALKAAEQRPTLGQTMGQLVTNPLILGCTIGIVLNLTGIGLPYWLTPLFELLGKPALPLGLLAVGVGLKLSVLHHGLWPLLISSGAKFMLLPLSVALLGQALGLTGVGLQVVVLFMAMPTAPSAFILAKQLGGDADLMATLITGHTLLAMLLLPFVMLLVGGL</sequence>
<evidence type="ECO:0000256" key="8">
    <source>
        <dbReference type="SAM" id="Phobius"/>
    </source>
</evidence>
<reference evidence="9" key="1">
    <citation type="submission" date="2015-04" db="EMBL/GenBank/DDBJ databases">
        <authorList>
            <person name="Syromyatnikov M.Y."/>
            <person name="Popov V.N."/>
        </authorList>
    </citation>
    <scope>NUCLEOTIDE SEQUENCE</scope>
    <source>
        <strain evidence="9">MO-1</strain>
    </source>
</reference>
<evidence type="ECO:0000256" key="4">
    <source>
        <dbReference type="ARBA" id="ARBA00022475"/>
    </source>
</evidence>
<keyword evidence="6 8" id="KW-1133">Transmembrane helix</keyword>
<dbReference type="EMBL" id="LO017727">
    <property type="protein sequence ID" value="CRH05480.1"/>
    <property type="molecule type" value="Genomic_DNA"/>
</dbReference>